<feature type="domain" description="Gfd2/YDR514C-like C-terminal" evidence="1">
    <location>
        <begin position="4"/>
        <end position="127"/>
    </location>
</feature>
<accession>A0A2T2N8L8</accession>
<dbReference type="STRING" id="1448308.A0A2T2N8L8"/>
<evidence type="ECO:0000313" key="3">
    <source>
        <dbReference type="Proteomes" id="UP000240883"/>
    </source>
</evidence>
<dbReference type="EMBL" id="KZ678143">
    <property type="protein sequence ID" value="PSN61759.1"/>
    <property type="molecule type" value="Genomic_DNA"/>
</dbReference>
<evidence type="ECO:0000313" key="2">
    <source>
        <dbReference type="EMBL" id="PSN61759.1"/>
    </source>
</evidence>
<dbReference type="Proteomes" id="UP000240883">
    <property type="component" value="Unassembled WGS sequence"/>
</dbReference>
<proteinExistence type="predicted"/>
<dbReference type="AlphaFoldDB" id="A0A2T2N8L8"/>
<dbReference type="InterPro" id="IPR040151">
    <property type="entry name" value="Gfd2/YDR514C-like"/>
</dbReference>
<reference evidence="2 3" key="1">
    <citation type="journal article" date="2018" name="Front. Microbiol.">
        <title>Genome-Wide Analysis of Corynespora cassiicola Leaf Fall Disease Putative Effectors.</title>
        <authorList>
            <person name="Lopez D."/>
            <person name="Ribeiro S."/>
            <person name="Label P."/>
            <person name="Fumanal B."/>
            <person name="Venisse J.S."/>
            <person name="Kohler A."/>
            <person name="de Oliveira R.R."/>
            <person name="Labutti K."/>
            <person name="Lipzen A."/>
            <person name="Lail K."/>
            <person name="Bauer D."/>
            <person name="Ohm R.A."/>
            <person name="Barry K.W."/>
            <person name="Spatafora J."/>
            <person name="Grigoriev I.V."/>
            <person name="Martin F.M."/>
            <person name="Pujade-Renaud V."/>
        </authorList>
    </citation>
    <scope>NUCLEOTIDE SEQUENCE [LARGE SCALE GENOMIC DNA]</scope>
    <source>
        <strain evidence="2 3">Philippines</strain>
    </source>
</reference>
<dbReference type="GO" id="GO:0005634">
    <property type="term" value="C:nucleus"/>
    <property type="evidence" value="ECO:0007669"/>
    <property type="project" value="TreeGrafter"/>
</dbReference>
<dbReference type="PANTHER" id="PTHR28083">
    <property type="entry name" value="GOOD FOR FULL DBP5 ACTIVITY PROTEIN 2"/>
    <property type="match status" value="1"/>
</dbReference>
<protein>
    <recommendedName>
        <fullName evidence="1">Gfd2/YDR514C-like C-terminal domain-containing protein</fullName>
    </recommendedName>
</protein>
<organism evidence="2 3">
    <name type="scientific">Corynespora cassiicola Philippines</name>
    <dbReference type="NCBI Taxonomy" id="1448308"/>
    <lineage>
        <taxon>Eukaryota</taxon>
        <taxon>Fungi</taxon>
        <taxon>Dikarya</taxon>
        <taxon>Ascomycota</taxon>
        <taxon>Pezizomycotina</taxon>
        <taxon>Dothideomycetes</taxon>
        <taxon>Pleosporomycetidae</taxon>
        <taxon>Pleosporales</taxon>
        <taxon>Corynesporascaceae</taxon>
        <taxon>Corynespora</taxon>
    </lineage>
</organism>
<sequence length="290" mass="33369">MLKKLDVFHLRILETCHLCNYLGAFQDREMMFRFGNTCFVDREMAKKMLESQLNLRDTDGNPAPVIIIGHGYKFDQVHLKREWHLDITKFGSIEIRGKKHVHMIENFGIEIRDYHNGGNDAVYEMNTSLLFALFTKLYPDAGNKYPEDSSISGRILTQILSDVSEVQLAKEQHDWGFEKFCFYCDTLNDHDTCPERRAGIPPCQLCSNVRGASNARYRKKASTHLTSRCHLAKRHNLPSLPEWVVNNLSDEDWISWAAYPDDRMGEREVRVATGEAGEEQAALDKLEAAR</sequence>
<dbReference type="PANTHER" id="PTHR28083:SF1">
    <property type="entry name" value="GOOD FOR FULL DBP5 ACTIVITY PROTEIN 2"/>
    <property type="match status" value="1"/>
</dbReference>
<gene>
    <name evidence="2" type="ORF">BS50DRAFT_639044</name>
</gene>
<dbReference type="OrthoDB" id="3667173at2759"/>
<dbReference type="Pfam" id="PF21762">
    <property type="entry name" value="DEDDh_C"/>
    <property type="match status" value="1"/>
</dbReference>
<evidence type="ECO:0000259" key="1">
    <source>
        <dbReference type="Pfam" id="PF21762"/>
    </source>
</evidence>
<keyword evidence="3" id="KW-1185">Reference proteome</keyword>
<dbReference type="InterPro" id="IPR048519">
    <property type="entry name" value="Gfd2/YDR514C-like_C"/>
</dbReference>
<name>A0A2T2N8L8_CORCC</name>